<dbReference type="InterPro" id="IPR001356">
    <property type="entry name" value="HD"/>
</dbReference>
<feature type="compositionally biased region" description="Basic and acidic residues" evidence="7">
    <location>
        <begin position="163"/>
        <end position="173"/>
    </location>
</feature>
<evidence type="ECO:0000256" key="3">
    <source>
        <dbReference type="ARBA" id="ARBA00023155"/>
    </source>
</evidence>
<feature type="region of interest" description="Disordered" evidence="7">
    <location>
        <begin position="229"/>
        <end position="259"/>
    </location>
</feature>
<dbReference type="PROSITE" id="PS50071">
    <property type="entry name" value="HOMEOBOX_2"/>
    <property type="match status" value="1"/>
</dbReference>
<dbReference type="GO" id="GO:0000978">
    <property type="term" value="F:RNA polymerase II cis-regulatory region sequence-specific DNA binding"/>
    <property type="evidence" value="ECO:0007669"/>
    <property type="project" value="TreeGrafter"/>
</dbReference>
<evidence type="ECO:0000313" key="9">
    <source>
        <dbReference type="EMBL" id="KAK3104355.1"/>
    </source>
</evidence>
<proteinExistence type="predicted"/>
<keyword evidence="4 5" id="KW-0539">Nucleus</keyword>
<dbReference type="SUPFAM" id="SSF46689">
    <property type="entry name" value="Homeodomain-like"/>
    <property type="match status" value="1"/>
</dbReference>
<dbReference type="CDD" id="cd00086">
    <property type="entry name" value="homeodomain"/>
    <property type="match status" value="1"/>
</dbReference>
<comment type="subcellular location">
    <subcellularLocation>
        <location evidence="5 6">Nucleus</location>
    </subcellularLocation>
</comment>
<dbReference type="GO" id="GO:0048513">
    <property type="term" value="P:animal organ development"/>
    <property type="evidence" value="ECO:0007669"/>
    <property type="project" value="UniProtKB-ARBA"/>
</dbReference>
<keyword evidence="1" id="KW-0217">Developmental protein</keyword>
<comment type="caution">
    <text evidence="9">The sequence shown here is derived from an EMBL/GenBank/DDBJ whole genome shotgun (WGS) entry which is preliminary data.</text>
</comment>
<dbReference type="GO" id="GO:0000981">
    <property type="term" value="F:DNA-binding transcription factor activity, RNA polymerase II-specific"/>
    <property type="evidence" value="ECO:0007669"/>
    <property type="project" value="InterPro"/>
</dbReference>
<evidence type="ECO:0000256" key="2">
    <source>
        <dbReference type="ARBA" id="ARBA00023125"/>
    </source>
</evidence>
<evidence type="ECO:0000256" key="1">
    <source>
        <dbReference type="ARBA" id="ARBA00022473"/>
    </source>
</evidence>
<dbReference type="InterPro" id="IPR009057">
    <property type="entry name" value="Homeodomain-like_sf"/>
</dbReference>
<keyword evidence="10" id="KW-1185">Reference proteome</keyword>
<feature type="region of interest" description="Disordered" evidence="7">
    <location>
        <begin position="501"/>
        <end position="520"/>
    </location>
</feature>
<dbReference type="PROSITE" id="PS00027">
    <property type="entry name" value="HOMEOBOX_1"/>
    <property type="match status" value="1"/>
</dbReference>
<feature type="compositionally biased region" description="Polar residues" evidence="7">
    <location>
        <begin position="501"/>
        <end position="518"/>
    </location>
</feature>
<dbReference type="InterPro" id="IPR017970">
    <property type="entry name" value="Homeobox_CS"/>
</dbReference>
<dbReference type="GO" id="GO:0005634">
    <property type="term" value="C:nucleus"/>
    <property type="evidence" value="ECO:0007669"/>
    <property type="project" value="UniProtKB-SubCell"/>
</dbReference>
<evidence type="ECO:0000313" key="10">
    <source>
        <dbReference type="Proteomes" id="UP001186944"/>
    </source>
</evidence>
<evidence type="ECO:0000256" key="6">
    <source>
        <dbReference type="RuleBase" id="RU000682"/>
    </source>
</evidence>
<feature type="domain" description="Homeobox" evidence="8">
    <location>
        <begin position="18"/>
        <end position="78"/>
    </location>
</feature>
<dbReference type="PANTHER" id="PTHR45664:SF2">
    <property type="entry name" value="HOMEOTIC PROTEIN PROBOSCIPEDIA"/>
    <property type="match status" value="1"/>
</dbReference>
<dbReference type="PRINTS" id="PR00024">
    <property type="entry name" value="HOMEOBOX"/>
</dbReference>
<sequence length="549" mass="61185">MLLQSAAPEVAIAEVVVEEHGGLRTAYTNTQLLELEKEFHFNKYLCRPRRIEIAASLDLTERQVKVWFQNRRMKFKRQTQAQRQKAESEVKGFSFDGNLDSPTSSEGSCERLDHMESKHDHKDPDCSRMENKTSSDVLKIDPLGESENARGLLGNESTSPDIQTERGYRRPTEVDQKKIVCDVDDFTDGASSAMENLEENQCSPNESLHSMQSDVGQTSRLSCDTVSPLSVENASSNNTSEQNGVTEHFTASSQPQNSEISVDCNQISPKEKSIESLNVQSVSNSLSPHSHMVFDSFQDERNSYSNQNNFPTYQNAHNSPYVGKRRGANGYHLSGNYPDSFCGPTRPYSSRYNGHGGIYSNVRARHGNGFGGPNIENMWQYDPSSQNSAAQPQYHYRMNFGMNGNNIYSQNFPRFNNSNSMETGVPAISGPGFNSSFTVKSAAYSPQTTRMDPQTSTALYSSNYTDNFPGNVNLGMNATICQSPRQQHLLQGDSTIRTQTGHNMTDGNYSPDQFNGNPNEPAYGDVGSSDFTSIFSEYFNTQQAEYQTI</sequence>
<feature type="DNA-binding region" description="Homeobox" evidence="5">
    <location>
        <begin position="20"/>
        <end position="79"/>
    </location>
</feature>
<feature type="region of interest" description="Disordered" evidence="7">
    <location>
        <begin position="78"/>
        <end position="173"/>
    </location>
</feature>
<protein>
    <recommendedName>
        <fullName evidence="8">Homeobox domain-containing protein</fullName>
    </recommendedName>
</protein>
<reference evidence="9" key="1">
    <citation type="submission" date="2019-08" db="EMBL/GenBank/DDBJ databases">
        <title>The improved chromosome-level genome for the pearl oyster Pinctada fucata martensii using PacBio sequencing and Hi-C.</title>
        <authorList>
            <person name="Zheng Z."/>
        </authorList>
    </citation>
    <scope>NUCLEOTIDE SEQUENCE</scope>
    <source>
        <strain evidence="9">ZZ-2019</strain>
        <tissue evidence="9">Adductor muscle</tissue>
    </source>
</reference>
<keyword evidence="3 5" id="KW-0371">Homeobox</keyword>
<dbReference type="PANTHER" id="PTHR45664">
    <property type="entry name" value="PROTEIN ZERKNUELLT 1-RELATED"/>
    <property type="match status" value="1"/>
</dbReference>
<name>A0AA88YFY0_PINIB</name>
<dbReference type="FunFam" id="1.10.10.60:FF:000176">
    <property type="entry name" value="pancreas/duodenum homeobox protein 1"/>
    <property type="match status" value="1"/>
</dbReference>
<evidence type="ECO:0000256" key="7">
    <source>
        <dbReference type="SAM" id="MobiDB-lite"/>
    </source>
</evidence>
<dbReference type="SMART" id="SM00389">
    <property type="entry name" value="HOX"/>
    <property type="match status" value="1"/>
</dbReference>
<keyword evidence="2 5" id="KW-0238">DNA-binding</keyword>
<gene>
    <name evidence="9" type="ORF">FSP39_000158</name>
</gene>
<accession>A0AA88YFY0</accession>
<evidence type="ECO:0000256" key="5">
    <source>
        <dbReference type="PROSITE-ProRule" id="PRU00108"/>
    </source>
</evidence>
<dbReference type="Pfam" id="PF00046">
    <property type="entry name" value="Homeodomain"/>
    <property type="match status" value="1"/>
</dbReference>
<dbReference type="InterPro" id="IPR020479">
    <property type="entry name" value="HD_metazoa"/>
</dbReference>
<dbReference type="EMBL" id="VSWD01000004">
    <property type="protein sequence ID" value="KAK3104355.1"/>
    <property type="molecule type" value="Genomic_DNA"/>
</dbReference>
<feature type="compositionally biased region" description="Basic and acidic residues" evidence="7">
    <location>
        <begin position="108"/>
        <end position="133"/>
    </location>
</feature>
<evidence type="ECO:0000259" key="8">
    <source>
        <dbReference type="PROSITE" id="PS50071"/>
    </source>
</evidence>
<organism evidence="9 10">
    <name type="scientific">Pinctada imbricata</name>
    <name type="common">Atlantic pearl-oyster</name>
    <name type="synonym">Pinctada martensii</name>
    <dbReference type="NCBI Taxonomy" id="66713"/>
    <lineage>
        <taxon>Eukaryota</taxon>
        <taxon>Metazoa</taxon>
        <taxon>Spiralia</taxon>
        <taxon>Lophotrochozoa</taxon>
        <taxon>Mollusca</taxon>
        <taxon>Bivalvia</taxon>
        <taxon>Autobranchia</taxon>
        <taxon>Pteriomorphia</taxon>
        <taxon>Pterioida</taxon>
        <taxon>Pterioidea</taxon>
        <taxon>Pteriidae</taxon>
        <taxon>Pinctada</taxon>
    </lineage>
</organism>
<evidence type="ECO:0000256" key="4">
    <source>
        <dbReference type="ARBA" id="ARBA00023242"/>
    </source>
</evidence>
<dbReference type="Proteomes" id="UP001186944">
    <property type="component" value="Unassembled WGS sequence"/>
</dbReference>
<dbReference type="AlphaFoldDB" id="A0AA88YFY0"/>
<dbReference type="Gene3D" id="1.10.10.60">
    <property type="entry name" value="Homeodomain-like"/>
    <property type="match status" value="1"/>
</dbReference>